<dbReference type="SUPFAM" id="SSF51735">
    <property type="entry name" value="NAD(P)-binding Rossmann-fold domains"/>
    <property type="match status" value="1"/>
</dbReference>
<dbReference type="PROSITE" id="PS00061">
    <property type="entry name" value="ADH_SHORT"/>
    <property type="match status" value="1"/>
</dbReference>
<dbReference type="EMBL" id="LR593887">
    <property type="protein sequence ID" value="VTS01094.1"/>
    <property type="molecule type" value="Genomic_DNA"/>
</dbReference>
<dbReference type="PANTHER" id="PTHR45267:SF2">
    <property type="entry name" value="NADPH-DEPENDENT PTERIN ALDEHYDE REDUCTASE"/>
    <property type="match status" value="1"/>
</dbReference>
<protein>
    <submittedName>
        <fullName evidence="2">Uncharacterized protein</fullName>
    </submittedName>
</protein>
<dbReference type="PRINTS" id="PR00080">
    <property type="entry name" value="SDRFAMILY"/>
</dbReference>
<dbReference type="InterPro" id="IPR020904">
    <property type="entry name" value="Sc_DH/Rdtase_CS"/>
</dbReference>
<dbReference type="EMBL" id="LR586016">
    <property type="protein sequence ID" value="VIP02336.1"/>
    <property type="molecule type" value="Genomic_DNA"/>
</dbReference>
<accession>A0A6C2YLN2</accession>
<dbReference type="RefSeq" id="WP_162657520.1">
    <property type="nucleotide sequence ID" value="NZ_LR593887.1"/>
</dbReference>
<dbReference type="Pfam" id="PF00106">
    <property type="entry name" value="adh_short"/>
    <property type="match status" value="1"/>
</dbReference>
<dbReference type="PANTHER" id="PTHR45267">
    <property type="match status" value="1"/>
</dbReference>
<name>A0A6C2YLN2_9BACT</name>
<dbReference type="KEGG" id="tim:GMBLW1_16240"/>
<evidence type="ECO:0000313" key="2">
    <source>
        <dbReference type="EMBL" id="VIP02336.1"/>
    </source>
</evidence>
<sequence length="231" mass="24566">MAEQTSRRVVITGATRGIGEALVHALIALGHTVIGCGRSSTAIATLQQRYPQPHQFTTLDVTDAAAVSQWANAAMDSLGVPDLLINNAAVLNRLAPLWEIPTEEFDHLIDVNVKGVANVLRAFLPRMVERRTGVIVNLSSGWGRSTSPEVAPYCASKYAIEGLTLALAEELPRGMVAVPLSPGTVNTDMLRSAWGSTAHASPSPEQWAAKAAPFLLKLGPRDNGRSLSIQG</sequence>
<evidence type="ECO:0000256" key="1">
    <source>
        <dbReference type="RuleBase" id="RU000363"/>
    </source>
</evidence>
<dbReference type="InterPro" id="IPR053241">
    <property type="entry name" value="NADPH_pterin_aldehyde_rdct"/>
</dbReference>
<dbReference type="GO" id="GO:0016616">
    <property type="term" value="F:oxidoreductase activity, acting on the CH-OH group of donors, NAD or NADP as acceptor"/>
    <property type="evidence" value="ECO:0007669"/>
    <property type="project" value="TreeGrafter"/>
</dbReference>
<evidence type="ECO:0000313" key="3">
    <source>
        <dbReference type="Proteomes" id="UP000464378"/>
    </source>
</evidence>
<dbReference type="InterPro" id="IPR036291">
    <property type="entry name" value="NAD(P)-bd_dom_sf"/>
</dbReference>
<gene>
    <name evidence="2" type="ORF">GMBLW1_16240</name>
</gene>
<reference evidence="2" key="1">
    <citation type="submission" date="2019-04" db="EMBL/GenBank/DDBJ databases">
        <authorList>
            <consortium name="Science for Life Laboratories"/>
        </authorList>
    </citation>
    <scope>NUCLEOTIDE SEQUENCE</scope>
    <source>
        <strain evidence="2">MBLW1</strain>
    </source>
</reference>
<dbReference type="InParanoid" id="A0A6C2YLN2"/>
<proteinExistence type="inferred from homology"/>
<keyword evidence="3" id="KW-1185">Reference proteome</keyword>
<dbReference type="InterPro" id="IPR002347">
    <property type="entry name" value="SDR_fam"/>
</dbReference>
<dbReference type="PRINTS" id="PR00081">
    <property type="entry name" value="GDHRDH"/>
</dbReference>
<dbReference type="Proteomes" id="UP000464378">
    <property type="component" value="Chromosome"/>
</dbReference>
<dbReference type="AlphaFoldDB" id="A0A6C2YLN2"/>
<dbReference type="Gene3D" id="3.40.50.720">
    <property type="entry name" value="NAD(P)-binding Rossmann-like Domain"/>
    <property type="match status" value="1"/>
</dbReference>
<dbReference type="GO" id="GO:0005829">
    <property type="term" value="C:cytosol"/>
    <property type="evidence" value="ECO:0007669"/>
    <property type="project" value="TreeGrafter"/>
</dbReference>
<organism evidence="2">
    <name type="scientific">Tuwongella immobilis</name>
    <dbReference type="NCBI Taxonomy" id="692036"/>
    <lineage>
        <taxon>Bacteria</taxon>
        <taxon>Pseudomonadati</taxon>
        <taxon>Planctomycetota</taxon>
        <taxon>Planctomycetia</taxon>
        <taxon>Gemmatales</taxon>
        <taxon>Gemmataceae</taxon>
        <taxon>Tuwongella</taxon>
    </lineage>
</organism>
<comment type="similarity">
    <text evidence="1">Belongs to the short-chain dehydrogenases/reductases (SDR) family.</text>
</comment>